<protein>
    <submittedName>
        <fullName evidence="1">10778_t:CDS:1</fullName>
    </submittedName>
</protein>
<organism evidence="1 2">
    <name type="scientific">Acaulospora morrowiae</name>
    <dbReference type="NCBI Taxonomy" id="94023"/>
    <lineage>
        <taxon>Eukaryota</taxon>
        <taxon>Fungi</taxon>
        <taxon>Fungi incertae sedis</taxon>
        <taxon>Mucoromycota</taxon>
        <taxon>Glomeromycotina</taxon>
        <taxon>Glomeromycetes</taxon>
        <taxon>Diversisporales</taxon>
        <taxon>Acaulosporaceae</taxon>
        <taxon>Acaulospora</taxon>
    </lineage>
</organism>
<proteinExistence type="predicted"/>
<accession>A0A9N8ZB44</accession>
<dbReference type="EMBL" id="CAJVPV010001074">
    <property type="protein sequence ID" value="CAG8485561.1"/>
    <property type="molecule type" value="Genomic_DNA"/>
</dbReference>
<name>A0A9N8ZB44_9GLOM</name>
<evidence type="ECO:0000313" key="1">
    <source>
        <dbReference type="EMBL" id="CAG8485561.1"/>
    </source>
</evidence>
<reference evidence="1" key="1">
    <citation type="submission" date="2021-06" db="EMBL/GenBank/DDBJ databases">
        <authorList>
            <person name="Kallberg Y."/>
            <person name="Tangrot J."/>
            <person name="Rosling A."/>
        </authorList>
    </citation>
    <scope>NUCLEOTIDE SEQUENCE</scope>
    <source>
        <strain evidence="1">CL551</strain>
    </source>
</reference>
<keyword evidence="2" id="KW-1185">Reference proteome</keyword>
<comment type="caution">
    <text evidence="1">The sequence shown here is derived from an EMBL/GenBank/DDBJ whole genome shotgun (WGS) entry which is preliminary data.</text>
</comment>
<dbReference type="Proteomes" id="UP000789342">
    <property type="component" value="Unassembled WGS sequence"/>
</dbReference>
<evidence type="ECO:0000313" key="2">
    <source>
        <dbReference type="Proteomes" id="UP000789342"/>
    </source>
</evidence>
<sequence length="88" mass="10086">MKRCCLCCSRESFDDGEEIPNGGHEVLAVKGGTTNKMMASAMGITKGERKWELYDDAQRRCNESQGKENHEKRRKWISQIENFAEDSE</sequence>
<gene>
    <name evidence="1" type="ORF">AMORRO_LOCUS2523</name>
</gene>
<dbReference type="AlphaFoldDB" id="A0A9N8ZB44"/>